<dbReference type="InterPro" id="IPR050109">
    <property type="entry name" value="HTH-type_TetR-like_transc_reg"/>
</dbReference>
<keyword evidence="1" id="KW-0805">Transcription regulation</keyword>
<dbReference type="SUPFAM" id="SSF46689">
    <property type="entry name" value="Homeodomain-like"/>
    <property type="match status" value="1"/>
</dbReference>
<dbReference type="RefSeq" id="WP_101499768.1">
    <property type="nucleotide sequence ID" value="NZ_CP025583.1"/>
</dbReference>
<evidence type="ECO:0000256" key="1">
    <source>
        <dbReference type="ARBA" id="ARBA00023015"/>
    </source>
</evidence>
<dbReference type="Proteomes" id="UP000234882">
    <property type="component" value="Chromosome"/>
</dbReference>
<dbReference type="InterPro" id="IPR009057">
    <property type="entry name" value="Homeodomain-like_sf"/>
</dbReference>
<evidence type="ECO:0000256" key="2">
    <source>
        <dbReference type="ARBA" id="ARBA00023125"/>
    </source>
</evidence>
<dbReference type="SUPFAM" id="SSF48498">
    <property type="entry name" value="Tetracyclin repressor-like, C-terminal domain"/>
    <property type="match status" value="1"/>
</dbReference>
<evidence type="ECO:0000256" key="4">
    <source>
        <dbReference type="PROSITE-ProRule" id="PRU00335"/>
    </source>
</evidence>
<dbReference type="PANTHER" id="PTHR30055:SF220">
    <property type="entry name" value="TETR-FAMILY REGULATORY PROTEIN"/>
    <property type="match status" value="1"/>
</dbReference>
<keyword evidence="2 4" id="KW-0238">DNA-binding</keyword>
<name>A0A2K9MG04_9RHOB</name>
<dbReference type="InterPro" id="IPR036271">
    <property type="entry name" value="Tet_transcr_reg_TetR-rel_C_sf"/>
</dbReference>
<dbReference type="PANTHER" id="PTHR30055">
    <property type="entry name" value="HTH-TYPE TRANSCRIPTIONAL REGULATOR RUTR"/>
    <property type="match status" value="1"/>
</dbReference>
<dbReference type="PROSITE" id="PS50977">
    <property type="entry name" value="HTH_TETR_2"/>
    <property type="match status" value="1"/>
</dbReference>
<dbReference type="AlphaFoldDB" id="A0A2K9MG04"/>
<dbReference type="Gene3D" id="1.10.357.10">
    <property type="entry name" value="Tetracycline Repressor, domain 2"/>
    <property type="match status" value="1"/>
</dbReference>
<sequence>MTARRSYHHGNLREALVEAAADLIGECGPQGFTLAEAARRAGVSAAAPYRHYQGREELLAEVAQRGFSELGQVMRTAWDGGKPHPVMGLARMGEAYLDFALAQPAFYRAMFESGLAVDGQSAAWQRNEQGLAELVNAIKVLSAPLPEARRPDPRMVANHIWALAHGTVSLFCMGGPDAPAPTSSPHESLILACRSYLTGLGLIAPDFAPSPWIAGKWPIGGPRSDD</sequence>
<evidence type="ECO:0000259" key="5">
    <source>
        <dbReference type="PROSITE" id="PS50977"/>
    </source>
</evidence>
<dbReference type="GO" id="GO:0000976">
    <property type="term" value="F:transcription cis-regulatory region binding"/>
    <property type="evidence" value="ECO:0007669"/>
    <property type="project" value="TreeGrafter"/>
</dbReference>
<feature type="DNA-binding region" description="H-T-H motif" evidence="4">
    <location>
        <begin position="33"/>
        <end position="52"/>
    </location>
</feature>
<dbReference type="InterPro" id="IPR025996">
    <property type="entry name" value="MT1864/Rv1816-like_C"/>
</dbReference>
<proteinExistence type="predicted"/>
<dbReference type="Pfam" id="PF13305">
    <property type="entry name" value="TetR_C_33"/>
    <property type="match status" value="1"/>
</dbReference>
<organism evidence="6 7">
    <name type="scientific">Paracoccus jeotgali</name>
    <dbReference type="NCBI Taxonomy" id="2065379"/>
    <lineage>
        <taxon>Bacteria</taxon>
        <taxon>Pseudomonadati</taxon>
        <taxon>Pseudomonadota</taxon>
        <taxon>Alphaproteobacteria</taxon>
        <taxon>Rhodobacterales</taxon>
        <taxon>Paracoccaceae</taxon>
        <taxon>Paracoccus</taxon>
    </lineage>
</organism>
<dbReference type="KEGG" id="paru:CYR75_09155"/>
<evidence type="ECO:0000256" key="3">
    <source>
        <dbReference type="ARBA" id="ARBA00023163"/>
    </source>
</evidence>
<keyword evidence="7" id="KW-1185">Reference proteome</keyword>
<dbReference type="Pfam" id="PF00440">
    <property type="entry name" value="TetR_N"/>
    <property type="match status" value="1"/>
</dbReference>
<reference evidence="7" key="1">
    <citation type="submission" date="2017-12" db="EMBL/GenBank/DDBJ databases">
        <title>Genomic analysis of Paracoccus sp. CBA4604.</title>
        <authorList>
            <person name="Roh S.W."/>
            <person name="Kim J.Y."/>
            <person name="Kim J.S."/>
        </authorList>
    </citation>
    <scope>NUCLEOTIDE SEQUENCE [LARGE SCALE GENOMIC DNA]</scope>
    <source>
        <strain evidence="7">CBA4604</strain>
    </source>
</reference>
<dbReference type="EMBL" id="CP025583">
    <property type="protein sequence ID" value="AUM74422.1"/>
    <property type="molecule type" value="Genomic_DNA"/>
</dbReference>
<dbReference type="GO" id="GO:0003700">
    <property type="term" value="F:DNA-binding transcription factor activity"/>
    <property type="evidence" value="ECO:0007669"/>
    <property type="project" value="TreeGrafter"/>
</dbReference>
<gene>
    <name evidence="6" type="ORF">CYR75_09155</name>
</gene>
<dbReference type="OrthoDB" id="7056813at2"/>
<protein>
    <submittedName>
        <fullName evidence="6">TetR family transcriptional regulator</fullName>
    </submittedName>
</protein>
<evidence type="ECO:0000313" key="7">
    <source>
        <dbReference type="Proteomes" id="UP000234882"/>
    </source>
</evidence>
<accession>A0A2K9MG04</accession>
<feature type="domain" description="HTH tetR-type" evidence="5">
    <location>
        <begin position="10"/>
        <end position="70"/>
    </location>
</feature>
<dbReference type="PRINTS" id="PR00455">
    <property type="entry name" value="HTHTETR"/>
</dbReference>
<dbReference type="InterPro" id="IPR001647">
    <property type="entry name" value="HTH_TetR"/>
</dbReference>
<evidence type="ECO:0000313" key="6">
    <source>
        <dbReference type="EMBL" id="AUM74422.1"/>
    </source>
</evidence>
<keyword evidence="3" id="KW-0804">Transcription</keyword>